<name>A0A848AXB4_9BACT</name>
<comment type="caution">
    <text evidence="1">The sequence shown here is derived from an EMBL/GenBank/DDBJ whole genome shotgun (WGS) entry which is preliminary data.</text>
</comment>
<dbReference type="RefSeq" id="WP_168962348.1">
    <property type="nucleotide sequence ID" value="NZ_JABAEW010000014.1"/>
</dbReference>
<proteinExistence type="predicted"/>
<organism evidence="1 2">
    <name type="scientific">Victivallis vadensis</name>
    <dbReference type="NCBI Taxonomy" id="172901"/>
    <lineage>
        <taxon>Bacteria</taxon>
        <taxon>Pseudomonadati</taxon>
        <taxon>Lentisphaerota</taxon>
        <taxon>Lentisphaeria</taxon>
        <taxon>Victivallales</taxon>
        <taxon>Victivallaceae</taxon>
        <taxon>Victivallis</taxon>
    </lineage>
</organism>
<reference evidence="1 2" key="1">
    <citation type="submission" date="2020-04" db="EMBL/GenBank/DDBJ databases">
        <authorList>
            <person name="Hitch T.C.A."/>
            <person name="Wylensek D."/>
            <person name="Clavel T."/>
        </authorList>
    </citation>
    <scope>NUCLEOTIDE SEQUENCE [LARGE SCALE GENOMIC DNA]</scope>
    <source>
        <strain evidence="1 2">COR2-253-APC-1A</strain>
    </source>
</reference>
<protein>
    <submittedName>
        <fullName evidence="1">Uncharacterized protein</fullName>
    </submittedName>
</protein>
<dbReference type="Proteomes" id="UP000576225">
    <property type="component" value="Unassembled WGS sequence"/>
</dbReference>
<dbReference type="AlphaFoldDB" id="A0A848AXB4"/>
<accession>A0A848AXB4</accession>
<gene>
    <name evidence="1" type="ORF">HF882_08990</name>
</gene>
<dbReference type="EMBL" id="JABAEW010000014">
    <property type="protein sequence ID" value="NMD86717.1"/>
    <property type="molecule type" value="Genomic_DNA"/>
</dbReference>
<evidence type="ECO:0000313" key="2">
    <source>
        <dbReference type="Proteomes" id="UP000576225"/>
    </source>
</evidence>
<sequence>MIDNSMLEKLTKSGIAATGFNAPNANRETLLAALKIERRAGAIAIIKRELFKYLRPGDIVFAGSSGTPRQVKEFTASGKTVHLENLAGCWSWKDIEFLKPEKTGK</sequence>
<evidence type="ECO:0000313" key="1">
    <source>
        <dbReference type="EMBL" id="NMD86717.1"/>
    </source>
</evidence>